<organism evidence="3 4">
    <name type="scientific">Dyadobacter sandarakinus</name>
    <dbReference type="NCBI Taxonomy" id="2747268"/>
    <lineage>
        <taxon>Bacteria</taxon>
        <taxon>Pseudomonadati</taxon>
        <taxon>Bacteroidota</taxon>
        <taxon>Cytophagia</taxon>
        <taxon>Cytophagales</taxon>
        <taxon>Spirosomataceae</taxon>
        <taxon>Dyadobacter</taxon>
    </lineage>
</organism>
<dbReference type="Gene3D" id="3.90.400.10">
    <property type="entry name" value="Oligo-1,6-glucosidase, Domain 2"/>
    <property type="match status" value="1"/>
</dbReference>
<dbReference type="PANTHER" id="PTHR10357">
    <property type="entry name" value="ALPHA-AMYLASE FAMILY MEMBER"/>
    <property type="match status" value="1"/>
</dbReference>
<dbReference type="Gene3D" id="3.20.20.80">
    <property type="entry name" value="Glycosidases"/>
    <property type="match status" value="2"/>
</dbReference>
<dbReference type="PANTHER" id="PTHR10357:SF179">
    <property type="entry name" value="NEUTRAL AND BASIC AMINO ACID TRANSPORT PROTEIN RBAT"/>
    <property type="match status" value="1"/>
</dbReference>
<evidence type="ECO:0000259" key="2">
    <source>
        <dbReference type="SMART" id="SM00642"/>
    </source>
</evidence>
<dbReference type="InterPro" id="IPR017853">
    <property type="entry name" value="GH"/>
</dbReference>
<sequence length="542" mass="62196">MEQVIAQPAVASEYLWWQHGIIYQIYPRSFQDADGDGIGDLKGVISRLDYLQSLGIDCVWLSPVYPSPMADFGYDISDYEGIHPIFGTMEDFDELLTEVHARGMKLLLDLVPNHTSDQHPWFLESRSSRDNAKRDWYIWHDGKPDGSLPNNWLSVFGGHAWEWDEKTGQYYYHAFLKEQPDLNWRNPEVQQAMLDVMRFWLDKGIDGFRVDVMWHMIKDKQLRDNPPAPESPYNAGDLIYDHYIPVYSTDQPEVHDIVRMMRSLVDEYNERVLIGEIYLPIHKLVTYYGQDNKGAHLPFNFQLLTLPWEAPQIAAAIDEYEGALPENGWPNWVLGNHDKPRIASRVGLAQARVAALMLLTLRGTPTIYYGEEIGMRDVAIPMNEVVDPQGLNMPELNVSRDPARTPMQWSGEINAGFSAHKPWLRLPYNSGRVNVEAQLKDPYSMLSFYKKLIGIRKSQPALNVGSYQPVFADQQLVSYVREYGNDRFLIILNLSHRPAYFRPKGRNFEGTIILGTEYERTGMQVGDIITVGGDEGLLIRLT</sequence>
<dbReference type="RefSeq" id="WP_204663102.1">
    <property type="nucleotide sequence ID" value="NZ_CP056775.1"/>
</dbReference>
<gene>
    <name evidence="3" type="ORF">HWI92_09460</name>
</gene>
<proteinExistence type="inferred from homology"/>
<name>A0ABX7I599_9BACT</name>
<dbReference type="InterPro" id="IPR006047">
    <property type="entry name" value="GH13_cat_dom"/>
</dbReference>
<feature type="domain" description="Glycosyl hydrolase family 13 catalytic" evidence="2">
    <location>
        <begin position="24"/>
        <end position="404"/>
    </location>
</feature>
<keyword evidence="4" id="KW-1185">Reference proteome</keyword>
<dbReference type="SUPFAM" id="SSF51011">
    <property type="entry name" value="Glycosyl hydrolase domain"/>
    <property type="match status" value="1"/>
</dbReference>
<reference evidence="3 4" key="1">
    <citation type="submission" date="2020-06" db="EMBL/GenBank/DDBJ databases">
        <title>Dyadobacter sandarakinus sp. nov., isolated from the soil of the Arctic Yellow River Station.</title>
        <authorList>
            <person name="Zhang Y."/>
            <person name="Peng F."/>
        </authorList>
    </citation>
    <scope>NUCLEOTIDE SEQUENCE [LARGE SCALE GENOMIC DNA]</scope>
    <source>
        <strain evidence="3 4">Q3-56</strain>
    </source>
</reference>
<dbReference type="CDD" id="cd11331">
    <property type="entry name" value="AmyAc_OligoGlu_like"/>
    <property type="match status" value="1"/>
</dbReference>
<protein>
    <submittedName>
        <fullName evidence="3">Alpha-amylase</fullName>
    </submittedName>
</protein>
<dbReference type="InterPro" id="IPR045857">
    <property type="entry name" value="O16G_dom_2"/>
</dbReference>
<dbReference type="EMBL" id="CP056775">
    <property type="protein sequence ID" value="QRR01115.1"/>
    <property type="molecule type" value="Genomic_DNA"/>
</dbReference>
<dbReference type="Proteomes" id="UP000612680">
    <property type="component" value="Chromosome"/>
</dbReference>
<evidence type="ECO:0000313" key="4">
    <source>
        <dbReference type="Proteomes" id="UP000612680"/>
    </source>
</evidence>
<dbReference type="Pfam" id="PF00128">
    <property type="entry name" value="Alpha-amylase"/>
    <property type="match status" value="1"/>
</dbReference>
<dbReference type="SUPFAM" id="SSF51445">
    <property type="entry name" value="(Trans)glycosidases"/>
    <property type="match status" value="1"/>
</dbReference>
<accession>A0ABX7I599</accession>
<comment type="similarity">
    <text evidence="1">Belongs to the glycosyl hydrolase 13 family.</text>
</comment>
<dbReference type="InterPro" id="IPR013780">
    <property type="entry name" value="Glyco_hydro_b"/>
</dbReference>
<evidence type="ECO:0000256" key="1">
    <source>
        <dbReference type="ARBA" id="ARBA00008061"/>
    </source>
</evidence>
<dbReference type="Gene3D" id="2.60.40.1180">
    <property type="entry name" value="Golgi alpha-mannosidase II"/>
    <property type="match status" value="1"/>
</dbReference>
<evidence type="ECO:0000313" key="3">
    <source>
        <dbReference type="EMBL" id="QRR01115.1"/>
    </source>
</evidence>
<dbReference type="SMART" id="SM00642">
    <property type="entry name" value="Aamy"/>
    <property type="match status" value="1"/>
</dbReference>